<evidence type="ECO:0000313" key="3">
    <source>
        <dbReference type="Proteomes" id="UP000308652"/>
    </source>
</evidence>
<dbReference type="AlphaFoldDB" id="A0A5C3M1H6"/>
<feature type="region of interest" description="Disordered" evidence="1">
    <location>
        <begin position="1"/>
        <end position="25"/>
    </location>
</feature>
<sequence>MQGGEARRDGSICASMRWKERSTPTGPSLPLFPSFTPLETLLEHRSLPSLHAIFDYENFKALVIVDESSQPGTSATSLIKFYANPCVTPTSSKRFV</sequence>
<evidence type="ECO:0000256" key="1">
    <source>
        <dbReference type="SAM" id="MobiDB-lite"/>
    </source>
</evidence>
<evidence type="ECO:0000313" key="2">
    <source>
        <dbReference type="EMBL" id="TFK38835.1"/>
    </source>
</evidence>
<gene>
    <name evidence="2" type="ORF">BDQ12DRAFT_683453</name>
</gene>
<accession>A0A5C3M1H6</accession>
<reference evidence="2 3" key="1">
    <citation type="journal article" date="2019" name="Nat. Ecol. Evol.">
        <title>Megaphylogeny resolves global patterns of mushroom evolution.</title>
        <authorList>
            <person name="Varga T."/>
            <person name="Krizsan K."/>
            <person name="Foldi C."/>
            <person name="Dima B."/>
            <person name="Sanchez-Garcia M."/>
            <person name="Sanchez-Ramirez S."/>
            <person name="Szollosi G.J."/>
            <person name="Szarkandi J.G."/>
            <person name="Papp V."/>
            <person name="Albert L."/>
            <person name="Andreopoulos W."/>
            <person name="Angelini C."/>
            <person name="Antonin V."/>
            <person name="Barry K.W."/>
            <person name="Bougher N.L."/>
            <person name="Buchanan P."/>
            <person name="Buyck B."/>
            <person name="Bense V."/>
            <person name="Catcheside P."/>
            <person name="Chovatia M."/>
            <person name="Cooper J."/>
            <person name="Damon W."/>
            <person name="Desjardin D."/>
            <person name="Finy P."/>
            <person name="Geml J."/>
            <person name="Haridas S."/>
            <person name="Hughes K."/>
            <person name="Justo A."/>
            <person name="Karasinski D."/>
            <person name="Kautmanova I."/>
            <person name="Kiss B."/>
            <person name="Kocsube S."/>
            <person name="Kotiranta H."/>
            <person name="LaButti K.M."/>
            <person name="Lechner B.E."/>
            <person name="Liimatainen K."/>
            <person name="Lipzen A."/>
            <person name="Lukacs Z."/>
            <person name="Mihaltcheva S."/>
            <person name="Morgado L.N."/>
            <person name="Niskanen T."/>
            <person name="Noordeloos M.E."/>
            <person name="Ohm R.A."/>
            <person name="Ortiz-Santana B."/>
            <person name="Ovrebo C."/>
            <person name="Racz N."/>
            <person name="Riley R."/>
            <person name="Savchenko A."/>
            <person name="Shiryaev A."/>
            <person name="Soop K."/>
            <person name="Spirin V."/>
            <person name="Szebenyi C."/>
            <person name="Tomsovsky M."/>
            <person name="Tulloss R.E."/>
            <person name="Uehling J."/>
            <person name="Grigoriev I.V."/>
            <person name="Vagvolgyi C."/>
            <person name="Papp T."/>
            <person name="Martin F.M."/>
            <person name="Miettinen O."/>
            <person name="Hibbett D.S."/>
            <person name="Nagy L.G."/>
        </authorList>
    </citation>
    <scope>NUCLEOTIDE SEQUENCE [LARGE SCALE GENOMIC DNA]</scope>
    <source>
        <strain evidence="2 3">CBS 166.37</strain>
    </source>
</reference>
<dbReference type="EMBL" id="ML213602">
    <property type="protein sequence ID" value="TFK38835.1"/>
    <property type="molecule type" value="Genomic_DNA"/>
</dbReference>
<feature type="compositionally biased region" description="Basic and acidic residues" evidence="1">
    <location>
        <begin position="1"/>
        <end position="10"/>
    </location>
</feature>
<feature type="non-terminal residue" evidence="2">
    <location>
        <position position="96"/>
    </location>
</feature>
<organism evidence="2 3">
    <name type="scientific">Crucibulum laeve</name>
    <dbReference type="NCBI Taxonomy" id="68775"/>
    <lineage>
        <taxon>Eukaryota</taxon>
        <taxon>Fungi</taxon>
        <taxon>Dikarya</taxon>
        <taxon>Basidiomycota</taxon>
        <taxon>Agaricomycotina</taxon>
        <taxon>Agaricomycetes</taxon>
        <taxon>Agaricomycetidae</taxon>
        <taxon>Agaricales</taxon>
        <taxon>Agaricineae</taxon>
        <taxon>Nidulariaceae</taxon>
        <taxon>Crucibulum</taxon>
    </lineage>
</organism>
<dbReference type="Proteomes" id="UP000308652">
    <property type="component" value="Unassembled WGS sequence"/>
</dbReference>
<name>A0A5C3M1H6_9AGAR</name>
<protein>
    <submittedName>
        <fullName evidence="2">Uncharacterized protein</fullName>
    </submittedName>
</protein>
<keyword evidence="3" id="KW-1185">Reference proteome</keyword>
<proteinExistence type="predicted"/>